<dbReference type="AlphaFoldDB" id="A0AA86SQW8"/>
<dbReference type="PANTHER" id="PTHR31692">
    <property type="entry name" value="EXPANSIN-B3"/>
    <property type="match status" value="1"/>
</dbReference>
<comment type="subcellular location">
    <subcellularLocation>
        <location evidence="1">Secreted</location>
    </subcellularLocation>
</comment>
<evidence type="ECO:0000259" key="6">
    <source>
        <dbReference type="PROSITE" id="PS50843"/>
    </source>
</evidence>
<dbReference type="Pfam" id="PF01357">
    <property type="entry name" value="Expansin_C"/>
    <property type="match status" value="1"/>
</dbReference>
<comment type="similarity">
    <text evidence="3">Belongs to the expansin family.</text>
</comment>
<feature type="domain" description="Expansin-like EG45" evidence="5">
    <location>
        <begin position="58"/>
        <end position="166"/>
    </location>
</feature>
<dbReference type="Proteomes" id="UP001189624">
    <property type="component" value="Chromosome 4"/>
</dbReference>
<dbReference type="InterPro" id="IPR036908">
    <property type="entry name" value="RlpA-like_sf"/>
</dbReference>
<dbReference type="Pfam" id="PF03330">
    <property type="entry name" value="DPBB_1"/>
    <property type="match status" value="1"/>
</dbReference>
<evidence type="ECO:0000256" key="4">
    <source>
        <dbReference type="SAM" id="SignalP"/>
    </source>
</evidence>
<dbReference type="Gene3D" id="2.60.40.760">
    <property type="entry name" value="Expansin, cellulose-binding-like domain"/>
    <property type="match status" value="1"/>
</dbReference>
<evidence type="ECO:0000256" key="2">
    <source>
        <dbReference type="ARBA" id="ARBA00022525"/>
    </source>
</evidence>
<dbReference type="SUPFAM" id="SSF50685">
    <property type="entry name" value="Barwin-like endoglucanases"/>
    <property type="match status" value="1"/>
</dbReference>
<gene>
    <name evidence="7" type="ORF">AYBTSS11_LOCUS13151</name>
</gene>
<dbReference type="EMBL" id="OY731401">
    <property type="protein sequence ID" value="CAJ1948366.1"/>
    <property type="molecule type" value="Genomic_DNA"/>
</dbReference>
<proteinExistence type="inferred from homology"/>
<dbReference type="InterPro" id="IPR007112">
    <property type="entry name" value="Expansin/allergen_DPBB_dom"/>
</dbReference>
<keyword evidence="4" id="KW-0732">Signal</keyword>
<evidence type="ECO:0000313" key="8">
    <source>
        <dbReference type="Proteomes" id="UP001189624"/>
    </source>
</evidence>
<evidence type="ECO:0000256" key="3">
    <source>
        <dbReference type="RuleBase" id="RU003460"/>
    </source>
</evidence>
<protein>
    <recommendedName>
        <fullName evidence="9">Expansin B2</fullName>
    </recommendedName>
</protein>
<dbReference type="PANTHER" id="PTHR31692:SF56">
    <property type="entry name" value="EXPANSIN-B2-RELATED"/>
    <property type="match status" value="1"/>
</dbReference>
<feature type="chain" id="PRO_5041661220" description="Expansin B2" evidence="4">
    <location>
        <begin position="24"/>
        <end position="266"/>
    </location>
</feature>
<keyword evidence="8" id="KW-1185">Reference proteome</keyword>
<accession>A0AA86SQW8</accession>
<dbReference type="InterPro" id="IPR007118">
    <property type="entry name" value="Expan_Lol_pI"/>
</dbReference>
<evidence type="ECO:0008006" key="9">
    <source>
        <dbReference type="Google" id="ProtNLM"/>
    </source>
</evidence>
<dbReference type="GO" id="GO:0005576">
    <property type="term" value="C:extracellular region"/>
    <property type="evidence" value="ECO:0007669"/>
    <property type="project" value="UniProtKB-SubCell"/>
</dbReference>
<dbReference type="PRINTS" id="PR00829">
    <property type="entry name" value="LOLP1ALLERGN"/>
</dbReference>
<dbReference type="PROSITE" id="PS50843">
    <property type="entry name" value="EXPANSIN_CBD"/>
    <property type="match status" value="1"/>
</dbReference>
<dbReference type="CDD" id="cd22275">
    <property type="entry name" value="DPBB_EXPB_N"/>
    <property type="match status" value="1"/>
</dbReference>
<dbReference type="InterPro" id="IPR007117">
    <property type="entry name" value="Expansin_CBD"/>
</dbReference>
<name>A0AA86SQW8_9FABA</name>
<dbReference type="Gene3D" id="2.40.40.10">
    <property type="entry name" value="RlpA-like domain"/>
    <property type="match status" value="1"/>
</dbReference>
<dbReference type="InterPro" id="IPR036749">
    <property type="entry name" value="Expansin_CBD_sf"/>
</dbReference>
<feature type="signal peptide" evidence="4">
    <location>
        <begin position="1"/>
        <end position="23"/>
    </location>
</feature>
<organism evidence="7 8">
    <name type="scientific">Sphenostylis stenocarpa</name>
    <dbReference type="NCBI Taxonomy" id="92480"/>
    <lineage>
        <taxon>Eukaryota</taxon>
        <taxon>Viridiplantae</taxon>
        <taxon>Streptophyta</taxon>
        <taxon>Embryophyta</taxon>
        <taxon>Tracheophyta</taxon>
        <taxon>Spermatophyta</taxon>
        <taxon>Magnoliopsida</taxon>
        <taxon>eudicotyledons</taxon>
        <taxon>Gunneridae</taxon>
        <taxon>Pentapetalae</taxon>
        <taxon>rosids</taxon>
        <taxon>fabids</taxon>
        <taxon>Fabales</taxon>
        <taxon>Fabaceae</taxon>
        <taxon>Papilionoideae</taxon>
        <taxon>50 kb inversion clade</taxon>
        <taxon>NPAAA clade</taxon>
        <taxon>indigoferoid/millettioid clade</taxon>
        <taxon>Phaseoleae</taxon>
        <taxon>Sphenostylis</taxon>
    </lineage>
</organism>
<evidence type="ECO:0000256" key="1">
    <source>
        <dbReference type="ARBA" id="ARBA00004613"/>
    </source>
</evidence>
<dbReference type="GO" id="GO:0009653">
    <property type="term" value="P:anatomical structure morphogenesis"/>
    <property type="evidence" value="ECO:0007669"/>
    <property type="project" value="UniProtKB-ARBA"/>
</dbReference>
<reference evidence="7" key="1">
    <citation type="submission" date="2023-10" db="EMBL/GenBank/DDBJ databases">
        <authorList>
            <person name="Domelevo Entfellner J.-B."/>
        </authorList>
    </citation>
    <scope>NUCLEOTIDE SEQUENCE</scope>
</reference>
<dbReference type="InterPro" id="IPR005795">
    <property type="entry name" value="LolPI"/>
</dbReference>
<keyword evidence="2" id="KW-0964">Secreted</keyword>
<dbReference type="PROSITE" id="PS50842">
    <property type="entry name" value="EXPANSIN_EG45"/>
    <property type="match status" value="1"/>
</dbReference>
<evidence type="ECO:0000313" key="7">
    <source>
        <dbReference type="EMBL" id="CAJ1948366.1"/>
    </source>
</evidence>
<dbReference type="Gramene" id="rna-AYBTSS11_LOCUS13151">
    <property type="protein sequence ID" value="CAJ1948366.1"/>
    <property type="gene ID" value="gene-AYBTSS11_LOCUS13151"/>
</dbReference>
<dbReference type="SUPFAM" id="SSF49590">
    <property type="entry name" value="PHL pollen allergen"/>
    <property type="match status" value="1"/>
</dbReference>
<evidence type="ECO:0000259" key="5">
    <source>
        <dbReference type="PROSITE" id="PS50842"/>
    </source>
</evidence>
<feature type="domain" description="Expansin-like CBD" evidence="6">
    <location>
        <begin position="178"/>
        <end position="262"/>
    </location>
</feature>
<dbReference type="PRINTS" id="PR01225">
    <property type="entry name" value="EXPANSNFAMLY"/>
</dbReference>
<dbReference type="SMART" id="SM00837">
    <property type="entry name" value="DPBB_1"/>
    <property type="match status" value="1"/>
</dbReference>
<dbReference type="InterPro" id="IPR009009">
    <property type="entry name" value="RlpA-like_DPBB"/>
</dbReference>
<sequence>MQVLSHISFVVVFYSLLLNPSHCLNLKLFNDSKIRNGDQWQIAAATWYGEPEGGGSDGGACGYSDSVEKPPLSKMVSAGGSSLFKGGKGCGACYKVKCRENSACSGNPVSVMITDECPSCFLGPVHFDLSGTAFGSMATSGKATNLRNVGQLNILYKRVACSFGNSIAFSIDNGANPYYFATEIEYENGDGDLVDIQLKQANSDKWLPMQRSWGSRWALNLGSWMQPPFSIKLTEDAKNSRKTIVAYNVIPRDWKPGQVYRSVVNF</sequence>